<reference evidence="1" key="1">
    <citation type="submission" date="2015-06" db="EMBL/GenBank/DDBJ databases">
        <authorList>
            <person name="Joergensen T."/>
        </authorList>
    </citation>
    <scope>NUCLEOTIDE SEQUENCE</scope>
    <source>
        <strain evidence="1">RGFK0880</strain>
    </source>
</reference>
<proteinExistence type="predicted"/>
<sequence>MATAPGVNVMSPPIGFGVATMHWAQAGGLTDLTVTCAYDASSGAAQDAADAIESYWTVGDSPCDPAFMTVGWTFIGTSVLHNESGLLTAAVSYDNIAGTAADINTPVPAYTPLVITKRTAGAGVQYRGRMFPPLTYEDAEGVLPTGALDGMLRGLIQDKYDNLFALWDGGGWKPHLLHNPPMVGMAPAPTHLASFQVQGAVGTQRRRKVR</sequence>
<organism evidence="1">
    <name type="scientific">uncultured prokaryote</name>
    <dbReference type="NCBI Taxonomy" id="198431"/>
    <lineage>
        <taxon>unclassified sequences</taxon>
        <taxon>environmental samples</taxon>
    </lineage>
</organism>
<protein>
    <submittedName>
        <fullName evidence="1">Uncharacterized protein</fullName>
    </submittedName>
</protein>
<evidence type="ECO:0000313" key="1">
    <source>
        <dbReference type="EMBL" id="CRY96031.1"/>
    </source>
</evidence>
<reference evidence="1" key="2">
    <citation type="submission" date="2015-07" db="EMBL/GenBank/DDBJ databases">
        <title>Plasmids, circular viruses and viroids from rat gut.</title>
        <authorList>
            <person name="Jorgensen T.J."/>
            <person name="Hansen M.A."/>
            <person name="Xu Z."/>
            <person name="Tabak M.A."/>
            <person name="Sorensen S.J."/>
            <person name="Hansen L.H."/>
        </authorList>
    </citation>
    <scope>NUCLEOTIDE SEQUENCE</scope>
    <source>
        <strain evidence="1">RGFK0880</strain>
    </source>
</reference>
<dbReference type="EMBL" id="LN853482">
    <property type="protein sequence ID" value="CRY96031.1"/>
    <property type="molecule type" value="Genomic_DNA"/>
</dbReference>
<name>A0A0H5Q203_9ZZZZ</name>
<accession>A0A0H5Q203</accession>
<dbReference type="AlphaFoldDB" id="A0A0H5Q203"/>